<feature type="compositionally biased region" description="Low complexity" evidence="1">
    <location>
        <begin position="554"/>
        <end position="586"/>
    </location>
</feature>
<gene>
    <name evidence="3" type="ORF">SEPMUDRAFT_123072</name>
</gene>
<feature type="signal peptide" evidence="2">
    <location>
        <begin position="1"/>
        <end position="15"/>
    </location>
</feature>
<name>N1QMV8_SPHMS</name>
<feature type="region of interest" description="Disordered" evidence="1">
    <location>
        <begin position="321"/>
        <end position="345"/>
    </location>
</feature>
<accession>N1QMV8</accession>
<reference evidence="3 4" key="1">
    <citation type="journal article" date="2012" name="PLoS Pathog.">
        <title>Diverse lifestyles and strategies of plant pathogenesis encoded in the genomes of eighteen Dothideomycetes fungi.</title>
        <authorList>
            <person name="Ohm R.A."/>
            <person name="Feau N."/>
            <person name="Henrissat B."/>
            <person name="Schoch C.L."/>
            <person name="Horwitz B.A."/>
            <person name="Barry K.W."/>
            <person name="Condon B.J."/>
            <person name="Copeland A.C."/>
            <person name="Dhillon B."/>
            <person name="Glaser F."/>
            <person name="Hesse C.N."/>
            <person name="Kosti I."/>
            <person name="LaButti K."/>
            <person name="Lindquist E.A."/>
            <person name="Lucas S."/>
            <person name="Salamov A.A."/>
            <person name="Bradshaw R.E."/>
            <person name="Ciuffetti L."/>
            <person name="Hamelin R.C."/>
            <person name="Kema G.H.J."/>
            <person name="Lawrence C."/>
            <person name="Scott J.A."/>
            <person name="Spatafora J.W."/>
            <person name="Turgeon B.G."/>
            <person name="de Wit P.J.G.M."/>
            <person name="Zhong S."/>
            <person name="Goodwin S.B."/>
            <person name="Grigoriev I.V."/>
        </authorList>
    </citation>
    <scope>NUCLEOTIDE SEQUENCE [LARGE SCALE GENOMIC DNA]</scope>
    <source>
        <strain evidence="3 4">SO2202</strain>
    </source>
</reference>
<proteinExistence type="predicted"/>
<dbReference type="HOGENOM" id="CLU_444931_0_0_1"/>
<dbReference type="OrthoDB" id="3944128at2759"/>
<feature type="region of interest" description="Disordered" evidence="1">
    <location>
        <begin position="502"/>
        <end position="589"/>
    </location>
</feature>
<dbReference type="Proteomes" id="UP000016931">
    <property type="component" value="Unassembled WGS sequence"/>
</dbReference>
<feature type="compositionally biased region" description="Polar residues" evidence="1">
    <location>
        <begin position="542"/>
        <end position="553"/>
    </location>
</feature>
<keyword evidence="2" id="KW-0732">Signal</keyword>
<evidence type="ECO:0000313" key="3">
    <source>
        <dbReference type="EMBL" id="EMF17727.1"/>
    </source>
</evidence>
<dbReference type="STRING" id="692275.N1QMV8"/>
<evidence type="ECO:0000313" key="4">
    <source>
        <dbReference type="Proteomes" id="UP000016931"/>
    </source>
</evidence>
<evidence type="ECO:0000256" key="2">
    <source>
        <dbReference type="SAM" id="SignalP"/>
    </source>
</evidence>
<organism evidence="3 4">
    <name type="scientific">Sphaerulina musiva (strain SO2202)</name>
    <name type="common">Poplar stem canker fungus</name>
    <name type="synonym">Septoria musiva</name>
    <dbReference type="NCBI Taxonomy" id="692275"/>
    <lineage>
        <taxon>Eukaryota</taxon>
        <taxon>Fungi</taxon>
        <taxon>Dikarya</taxon>
        <taxon>Ascomycota</taxon>
        <taxon>Pezizomycotina</taxon>
        <taxon>Dothideomycetes</taxon>
        <taxon>Dothideomycetidae</taxon>
        <taxon>Mycosphaerellales</taxon>
        <taxon>Mycosphaerellaceae</taxon>
        <taxon>Sphaerulina</taxon>
    </lineage>
</organism>
<keyword evidence="4" id="KW-1185">Reference proteome</keyword>
<dbReference type="RefSeq" id="XP_016765848.1">
    <property type="nucleotide sequence ID" value="XM_016901823.1"/>
</dbReference>
<protein>
    <recommendedName>
        <fullName evidence="5">Lytic polysaccharide monooxygenase</fullName>
    </recommendedName>
</protein>
<evidence type="ECO:0000256" key="1">
    <source>
        <dbReference type="SAM" id="MobiDB-lite"/>
    </source>
</evidence>
<evidence type="ECO:0008006" key="5">
    <source>
        <dbReference type="Google" id="ProtNLM"/>
    </source>
</evidence>
<dbReference type="AlphaFoldDB" id="N1QMV8"/>
<dbReference type="EMBL" id="KB456260">
    <property type="protein sequence ID" value="EMF17727.1"/>
    <property type="molecule type" value="Genomic_DNA"/>
</dbReference>
<dbReference type="eggNOG" id="ENOG502RM4K">
    <property type="taxonomic scope" value="Eukaryota"/>
</dbReference>
<feature type="chain" id="PRO_5013062357" description="Lytic polysaccharide monooxygenase" evidence="2">
    <location>
        <begin position="16"/>
        <end position="614"/>
    </location>
</feature>
<sequence>MLWWTLCAFLAPSTAVEILPRDANATAPAPIADPALPPATDARGFNTSAYCDQQYSQYLRTYNGAGNYITTTITAYIGLDDTGSQTGKIVTQSYSTTTVTRTPDAYKAYQLGGAKPPCCRQCQIVAGTIQFFWWPGLADATATATASQYMTKPANNNNTSAPVTAVAANGFVFTSPSVYMAFSSLYATNLCGTVGSAWSSTTIGFHPTEISTVNPYKMTYTGYGVVTYSGTTETAINDLRGTRLPPSPLQYTDLAQNCSTISGYVYFPGNPQNDVKGGLDRDPCHPVIALPTGLISMQQAWVDASCVARDGQGAYDPPIALTPAPSADQPTLPARPGSASTRVPASQTAVYTALPDSKPTPGKGNVYGAPSWSGSPAAGGGANIAIGHAPSTADVQVYTIIEVTTDRAGSARTMMRTTEAVELPATTVPVPEEASSTRSGGYDVVMHSILPVSSDAQGHAEHGDVGQAAEAAYTVLRDTTLANGMATAVPVVVVLDTTPTTSNAPEHGIPDYIMNGIGQPLDYPSQATTSGSQQQQQQQQQHGRTTEASMKQIGTTATETGGRRTTTTTTSSSSSSSTTSSSSSAAKKVPGFGFESSSLMMMTMCWIIMMIFYI</sequence>
<dbReference type="GeneID" id="27898960"/>